<dbReference type="InterPro" id="IPR018247">
    <property type="entry name" value="EF_Hand_1_Ca_BS"/>
</dbReference>
<keyword evidence="2" id="KW-0106">Calcium</keyword>
<dbReference type="PROSITE" id="PS00018">
    <property type="entry name" value="EF_HAND_1"/>
    <property type="match status" value="1"/>
</dbReference>
<keyword evidence="5" id="KW-1185">Reference proteome</keyword>
<dbReference type="Gene3D" id="1.10.238.10">
    <property type="entry name" value="EF-hand"/>
    <property type="match status" value="2"/>
</dbReference>
<proteinExistence type="predicted"/>
<name>A0AAW1D7T5_9HEMI</name>
<dbReference type="AlphaFoldDB" id="A0AAW1D7T5"/>
<keyword evidence="1" id="KW-0677">Repeat</keyword>
<dbReference type="InterPro" id="IPR002048">
    <property type="entry name" value="EF_hand_dom"/>
</dbReference>
<protein>
    <recommendedName>
        <fullName evidence="3">EF-hand domain-containing protein</fullName>
    </recommendedName>
</protein>
<organism evidence="4 5">
    <name type="scientific">Rhynocoris fuscipes</name>
    <dbReference type="NCBI Taxonomy" id="488301"/>
    <lineage>
        <taxon>Eukaryota</taxon>
        <taxon>Metazoa</taxon>
        <taxon>Ecdysozoa</taxon>
        <taxon>Arthropoda</taxon>
        <taxon>Hexapoda</taxon>
        <taxon>Insecta</taxon>
        <taxon>Pterygota</taxon>
        <taxon>Neoptera</taxon>
        <taxon>Paraneoptera</taxon>
        <taxon>Hemiptera</taxon>
        <taxon>Heteroptera</taxon>
        <taxon>Panheteroptera</taxon>
        <taxon>Cimicomorpha</taxon>
        <taxon>Reduviidae</taxon>
        <taxon>Harpactorinae</taxon>
        <taxon>Harpactorini</taxon>
        <taxon>Rhynocoris</taxon>
    </lineage>
</organism>
<dbReference type="GO" id="GO:0005509">
    <property type="term" value="F:calcium ion binding"/>
    <property type="evidence" value="ECO:0007669"/>
    <property type="project" value="InterPro"/>
</dbReference>
<dbReference type="SUPFAM" id="SSF47473">
    <property type="entry name" value="EF-hand"/>
    <property type="match status" value="1"/>
</dbReference>
<dbReference type="PANTHER" id="PTHR23048">
    <property type="entry name" value="MYOSIN LIGHT CHAIN 1, 3"/>
    <property type="match status" value="1"/>
</dbReference>
<evidence type="ECO:0000313" key="5">
    <source>
        <dbReference type="Proteomes" id="UP001461498"/>
    </source>
</evidence>
<dbReference type="CDD" id="cd00051">
    <property type="entry name" value="EFh"/>
    <property type="match status" value="1"/>
</dbReference>
<dbReference type="EMBL" id="JAPXFL010000006">
    <property type="protein sequence ID" value="KAK9505810.1"/>
    <property type="molecule type" value="Genomic_DNA"/>
</dbReference>
<accession>A0AAW1D7T5</accession>
<feature type="domain" description="EF-hand" evidence="3">
    <location>
        <begin position="93"/>
        <end position="128"/>
    </location>
</feature>
<evidence type="ECO:0000256" key="2">
    <source>
        <dbReference type="ARBA" id="ARBA00022837"/>
    </source>
</evidence>
<evidence type="ECO:0000259" key="3">
    <source>
        <dbReference type="PROSITE" id="PS50222"/>
    </source>
</evidence>
<evidence type="ECO:0000256" key="1">
    <source>
        <dbReference type="ARBA" id="ARBA00022737"/>
    </source>
</evidence>
<gene>
    <name evidence="4" type="ORF">O3M35_009793</name>
</gene>
<dbReference type="FunFam" id="1.10.238.10:FF:000001">
    <property type="entry name" value="Calmodulin 1"/>
    <property type="match status" value="1"/>
</dbReference>
<dbReference type="InterPro" id="IPR050230">
    <property type="entry name" value="CALM/Myosin/TropC-like"/>
</dbReference>
<dbReference type="InterPro" id="IPR011992">
    <property type="entry name" value="EF-hand-dom_pair"/>
</dbReference>
<reference evidence="4 5" key="1">
    <citation type="submission" date="2022-12" db="EMBL/GenBank/DDBJ databases">
        <title>Chromosome-level genome assembly of true bugs.</title>
        <authorList>
            <person name="Ma L."/>
            <person name="Li H."/>
        </authorList>
    </citation>
    <scope>NUCLEOTIDE SEQUENCE [LARGE SCALE GENOMIC DNA]</scope>
    <source>
        <strain evidence="4">Lab_2022b</strain>
    </source>
</reference>
<dbReference type="PANTHER" id="PTHR23048:SF0">
    <property type="entry name" value="CALMODULIN LIKE 3"/>
    <property type="match status" value="1"/>
</dbReference>
<dbReference type="PROSITE" id="PS50222">
    <property type="entry name" value="EF_HAND_2"/>
    <property type="match status" value="2"/>
</dbReference>
<comment type="caution">
    <text evidence="4">The sequence shown here is derived from an EMBL/GenBank/DDBJ whole genome shotgun (WGS) entry which is preliminary data.</text>
</comment>
<evidence type="ECO:0000313" key="4">
    <source>
        <dbReference type="EMBL" id="KAK9505810.1"/>
    </source>
</evidence>
<dbReference type="Pfam" id="PF13499">
    <property type="entry name" value="EF-hand_7"/>
    <property type="match status" value="1"/>
</dbReference>
<feature type="domain" description="EF-hand" evidence="3">
    <location>
        <begin position="129"/>
        <end position="163"/>
    </location>
</feature>
<dbReference type="Proteomes" id="UP001461498">
    <property type="component" value="Unassembled WGS sequence"/>
</dbReference>
<dbReference type="SMART" id="SM00054">
    <property type="entry name" value="EFh"/>
    <property type="match status" value="3"/>
</dbReference>
<sequence>MSRSNSSKGENKNSVGQKNKLLKKHKEELYAIFDMLDDGNGTVKVKDLQEVLKSSNFVVNDAEMKRLFKGIKTDNISAENLVSIMENKLAQDETKADLKRIFSSFDYDHKGYITFGNLKRLAKELGIDVNNEEIQEMIDEADTNRNGMVTEEDFINIMMKVDL</sequence>
<dbReference type="GO" id="GO:0016460">
    <property type="term" value="C:myosin II complex"/>
    <property type="evidence" value="ECO:0007669"/>
    <property type="project" value="TreeGrafter"/>
</dbReference>